<dbReference type="InterPro" id="IPR002401">
    <property type="entry name" value="Cyt_P450_E_grp-I"/>
</dbReference>
<evidence type="ECO:0000313" key="8">
    <source>
        <dbReference type="EMBL" id="TVY81707.1"/>
    </source>
</evidence>
<evidence type="ECO:0000256" key="3">
    <source>
        <dbReference type="ARBA" id="ARBA00023002"/>
    </source>
</evidence>
<feature type="binding site" description="axial binding residue" evidence="5">
    <location>
        <position position="441"/>
    </location>
    <ligand>
        <name>heme</name>
        <dbReference type="ChEBI" id="CHEBI:30413"/>
    </ligand>
    <ligandPart>
        <name>Fe</name>
        <dbReference type="ChEBI" id="CHEBI:18248"/>
    </ligandPart>
</feature>
<dbReference type="Pfam" id="PF00067">
    <property type="entry name" value="p450"/>
    <property type="match status" value="1"/>
</dbReference>
<dbReference type="GO" id="GO:0016705">
    <property type="term" value="F:oxidoreductase activity, acting on paired donors, with incorporation or reduction of molecular oxygen"/>
    <property type="evidence" value="ECO:0007669"/>
    <property type="project" value="InterPro"/>
</dbReference>
<dbReference type="PRINTS" id="PR00385">
    <property type="entry name" value="P450"/>
</dbReference>
<keyword evidence="7" id="KW-0732">Signal</keyword>
<evidence type="ECO:0000256" key="5">
    <source>
        <dbReference type="PIRSR" id="PIRSR602401-1"/>
    </source>
</evidence>
<dbReference type="EMBL" id="QGMK01000435">
    <property type="protein sequence ID" value="TVY81707.1"/>
    <property type="molecule type" value="Genomic_DNA"/>
</dbReference>
<dbReference type="Gene3D" id="1.10.630.10">
    <property type="entry name" value="Cytochrome P450"/>
    <property type="match status" value="1"/>
</dbReference>
<organism evidence="8 9">
    <name type="scientific">Lachnellula suecica</name>
    <dbReference type="NCBI Taxonomy" id="602035"/>
    <lineage>
        <taxon>Eukaryota</taxon>
        <taxon>Fungi</taxon>
        <taxon>Dikarya</taxon>
        <taxon>Ascomycota</taxon>
        <taxon>Pezizomycotina</taxon>
        <taxon>Leotiomycetes</taxon>
        <taxon>Helotiales</taxon>
        <taxon>Lachnaceae</taxon>
        <taxon>Lachnellula</taxon>
    </lineage>
</organism>
<dbReference type="GO" id="GO:0005506">
    <property type="term" value="F:iron ion binding"/>
    <property type="evidence" value="ECO:0007669"/>
    <property type="project" value="InterPro"/>
</dbReference>
<dbReference type="Proteomes" id="UP000469558">
    <property type="component" value="Unassembled WGS sequence"/>
</dbReference>
<evidence type="ECO:0000256" key="7">
    <source>
        <dbReference type="SAM" id="SignalP"/>
    </source>
</evidence>
<dbReference type="AlphaFoldDB" id="A0A8T9CB58"/>
<gene>
    <name evidence="8" type="primary">patH_0</name>
    <name evidence="8" type="ORF">LSUE1_G002304</name>
</gene>
<protein>
    <submittedName>
        <fullName evidence="8">Cytochrome P450 monooxygenase patH</fullName>
    </submittedName>
</protein>
<comment type="cofactor">
    <cofactor evidence="5">
        <name>heme</name>
        <dbReference type="ChEBI" id="CHEBI:30413"/>
    </cofactor>
</comment>
<dbReference type="InterPro" id="IPR050364">
    <property type="entry name" value="Cytochrome_P450_fung"/>
</dbReference>
<keyword evidence="9" id="KW-1185">Reference proteome</keyword>
<feature type="chain" id="PRO_5035875046" evidence="7">
    <location>
        <begin position="26"/>
        <end position="507"/>
    </location>
</feature>
<dbReference type="GO" id="GO:0004497">
    <property type="term" value="F:monooxygenase activity"/>
    <property type="evidence" value="ECO:0007669"/>
    <property type="project" value="UniProtKB-KW"/>
</dbReference>
<dbReference type="CDD" id="cd11065">
    <property type="entry name" value="CYP64-like"/>
    <property type="match status" value="1"/>
</dbReference>
<dbReference type="InterPro" id="IPR001128">
    <property type="entry name" value="Cyt_P450"/>
</dbReference>
<keyword evidence="3 6" id="KW-0560">Oxidoreductase</keyword>
<dbReference type="PANTHER" id="PTHR46300">
    <property type="entry name" value="P450, PUTATIVE (EUROFUNG)-RELATED-RELATED"/>
    <property type="match status" value="1"/>
</dbReference>
<evidence type="ECO:0000256" key="1">
    <source>
        <dbReference type="ARBA" id="ARBA00010617"/>
    </source>
</evidence>
<accession>A0A8T9CB58</accession>
<dbReference type="InterPro" id="IPR036396">
    <property type="entry name" value="Cyt_P450_sf"/>
</dbReference>
<dbReference type="PANTHER" id="PTHR46300:SF6">
    <property type="entry name" value="CYTOCHROME P450 2C30"/>
    <property type="match status" value="1"/>
</dbReference>
<evidence type="ECO:0000256" key="4">
    <source>
        <dbReference type="ARBA" id="ARBA00023004"/>
    </source>
</evidence>
<proteinExistence type="inferred from homology"/>
<dbReference type="SUPFAM" id="SSF48264">
    <property type="entry name" value="Cytochrome P450"/>
    <property type="match status" value="1"/>
</dbReference>
<dbReference type="PROSITE" id="PS00086">
    <property type="entry name" value="CYTOCHROME_P450"/>
    <property type="match status" value="1"/>
</dbReference>
<comment type="similarity">
    <text evidence="1 6">Belongs to the cytochrome P450 family.</text>
</comment>
<keyword evidence="4 5" id="KW-0408">Iron</keyword>
<keyword evidence="6 8" id="KW-0503">Monooxygenase</keyword>
<comment type="caution">
    <text evidence="8">The sequence shown here is derived from an EMBL/GenBank/DDBJ whole genome shotgun (WGS) entry which is preliminary data.</text>
</comment>
<dbReference type="InterPro" id="IPR017972">
    <property type="entry name" value="Cyt_P450_CS"/>
</dbReference>
<feature type="signal peptide" evidence="7">
    <location>
        <begin position="1"/>
        <end position="25"/>
    </location>
</feature>
<dbReference type="PRINTS" id="PR00463">
    <property type="entry name" value="EP450I"/>
</dbReference>
<name>A0A8T9CB58_9HELO</name>
<keyword evidence="5 6" id="KW-0349">Heme</keyword>
<keyword evidence="2 5" id="KW-0479">Metal-binding</keyword>
<evidence type="ECO:0000256" key="2">
    <source>
        <dbReference type="ARBA" id="ARBA00022723"/>
    </source>
</evidence>
<dbReference type="GO" id="GO:0020037">
    <property type="term" value="F:heme binding"/>
    <property type="evidence" value="ECO:0007669"/>
    <property type="project" value="InterPro"/>
</dbReference>
<dbReference type="OrthoDB" id="1103324at2759"/>
<evidence type="ECO:0000256" key="6">
    <source>
        <dbReference type="RuleBase" id="RU000461"/>
    </source>
</evidence>
<reference evidence="8 9" key="1">
    <citation type="submission" date="2018-05" db="EMBL/GenBank/DDBJ databases">
        <title>Genome sequencing and assembly of the regulated plant pathogen Lachnellula willkommii and related sister species for the development of diagnostic species identification markers.</title>
        <authorList>
            <person name="Giroux E."/>
            <person name="Bilodeau G."/>
        </authorList>
    </citation>
    <scope>NUCLEOTIDE SEQUENCE [LARGE SCALE GENOMIC DNA]</scope>
    <source>
        <strain evidence="8 9">CBS 268.59</strain>
    </source>
</reference>
<sequence length="507" mass="57649">MGLIIGTVTVLTALVLIAIRELCKPVDKKWKLGGKKWKLPPGPLGSPIVGNLWQFSKARDTGKLIPYLHSLAEYGEMTTLHMGTRTWVLLNSDRVVSDIILKQGKITGERPSMPIASGLVSNGKRTVIRQTADWQEGRRVMHHLLSGSALKVYGDWYETESIRLLSAYLTTPKNWFAHHFKYATSVLYLLVLGEPFSKSKKELNEYQQVTMEFVMNINRHFVDFFPWLAQLPSVLQFWAAPWKKMGAFHRKVFLDWWTPVVTAIDNGVAPASFTRDTLLHPDTKYQGTREEAMYLATSVMAAGGDNTRMTLNTFVMAMISYPAAQRRLQAELDACCGTGESLRLPTLSDMSSMPYCAAMVKEVLRWRPTVPVVGQHHLTAPLEYDGYVFPPGTDFLINNIGLQYQEWDDRDSFRPERFIDGSNETNPIHKFWGFGGGRRICVGYRVAQQSLFVSFARIAYCFDILADGEFDDKRLNHLSLSEPFPVKMEPRSEAHRNMILKEEKKLK</sequence>
<evidence type="ECO:0000313" key="9">
    <source>
        <dbReference type="Proteomes" id="UP000469558"/>
    </source>
</evidence>